<feature type="region of interest" description="Disordered" evidence="6">
    <location>
        <begin position="572"/>
        <end position="621"/>
    </location>
</feature>
<evidence type="ECO:0000256" key="2">
    <source>
        <dbReference type="ARBA" id="ARBA00022723"/>
    </source>
</evidence>
<name>A0A7E4VPN2_PANRE</name>
<dbReference type="GO" id="GO:0046983">
    <property type="term" value="F:protein dimerization activity"/>
    <property type="evidence" value="ECO:0007669"/>
    <property type="project" value="InterPro"/>
</dbReference>
<dbReference type="GO" id="GO:0008270">
    <property type="term" value="F:zinc ion binding"/>
    <property type="evidence" value="ECO:0007669"/>
    <property type="project" value="UniProtKB-KW"/>
</dbReference>
<keyword evidence="4" id="KW-0862">Zinc</keyword>
<reference evidence="9" key="1">
    <citation type="journal article" date="2013" name="Genetics">
        <title>The draft genome and transcriptome of Panagrellus redivivus are shaped by the harsh demands of a free-living lifestyle.</title>
        <authorList>
            <person name="Srinivasan J."/>
            <person name="Dillman A.R."/>
            <person name="Macchietto M.G."/>
            <person name="Heikkinen L."/>
            <person name="Lakso M."/>
            <person name="Fracchia K.M."/>
            <person name="Antoshechkin I."/>
            <person name="Mortazavi A."/>
            <person name="Wong G."/>
            <person name="Sternberg P.W."/>
        </authorList>
    </citation>
    <scope>NUCLEOTIDE SEQUENCE [LARGE SCALE GENOMIC DNA]</scope>
    <source>
        <strain evidence="9">MT8872</strain>
    </source>
</reference>
<feature type="domain" description="HAT C-terminal dimerisation" evidence="8">
    <location>
        <begin position="514"/>
        <end position="565"/>
    </location>
</feature>
<evidence type="ECO:0000256" key="1">
    <source>
        <dbReference type="ARBA" id="ARBA00004123"/>
    </source>
</evidence>
<dbReference type="PANTHER" id="PTHR46481">
    <property type="entry name" value="ZINC FINGER BED DOMAIN-CONTAINING PROTEIN 4"/>
    <property type="match status" value="1"/>
</dbReference>
<dbReference type="Pfam" id="PF04937">
    <property type="entry name" value="DUF659"/>
    <property type="match status" value="1"/>
</dbReference>
<dbReference type="WBParaSite" id="Pan_g23518.t1">
    <property type="protein sequence ID" value="Pan_g23518.t1"/>
    <property type="gene ID" value="Pan_g23518"/>
</dbReference>
<keyword evidence="5" id="KW-0539">Nucleus</keyword>
<evidence type="ECO:0000313" key="10">
    <source>
        <dbReference type="WBParaSite" id="Pan_g23518.t1"/>
    </source>
</evidence>
<sequence>MLVRMKKHLLKCTKLSKVQKQEVKVRIARDEQTNERERSIRASSSASGMSSLAQTFQVESQAVPIHRQANITKFVNHITPHSVTKAHRALTRAFITGNVPLSFAQNDEFAEFLRLIAPAYTPPDRYHGLTQVYIPEEYNDMRRIVEEAITSAEFLSFSTDGWKDNNNRFFLNLLAHTPTPWLYSFEDVTEQSETGEKIYEYVKAAALELGPEKLAGFVTDHASAMLKSWRLLKHDYPWLQATGCKGHAQNLLAKDIVEHPHFKEFRQHCAHIFTFFSSKIHGAILMESFRLAGKKLMKLVKPGSTRWNTWHDAAKRMIDMKAVLESALYSPKLPAKQVQSLRDAVCNDTFWSNAKSFERILKPIADTTIVVQSDSAPAPQCYNAVSKALEDTTKAIQASELPVEVKRDLQRFVEAREDFMDTALPFLHQLLDPYSRGRTLNGIQKMRARHLLRTEVSQNPKIGSTAVVELQLWEGNLRPWEQNVYGTNGEAWKALDDKVLDAKSWWAIYFPDSVLGKVVKFINSIPISSAACERTWSIRGTIQTKSRNRLLTSTTDQINYVKYNLCLLKQRARPKKSKKPKPDSDNGEAAEGTTSTDDAVEGIGAGEDDAIEDTSDVDDDIVVIDDIDDDIVVIDFDEEDENEVQVLP</sequence>
<evidence type="ECO:0000313" key="9">
    <source>
        <dbReference type="Proteomes" id="UP000492821"/>
    </source>
</evidence>
<dbReference type="AlphaFoldDB" id="A0A7E4VPN2"/>
<evidence type="ECO:0000256" key="4">
    <source>
        <dbReference type="ARBA" id="ARBA00022833"/>
    </source>
</evidence>
<feature type="compositionally biased region" description="Basic and acidic residues" evidence="6">
    <location>
        <begin position="29"/>
        <end position="40"/>
    </location>
</feature>
<dbReference type="InterPro" id="IPR007021">
    <property type="entry name" value="DUF659"/>
</dbReference>
<keyword evidence="9" id="KW-1185">Reference proteome</keyword>
<keyword evidence="2" id="KW-0479">Metal-binding</keyword>
<dbReference type="Pfam" id="PF05699">
    <property type="entry name" value="Dimer_Tnp_hAT"/>
    <property type="match status" value="1"/>
</dbReference>
<dbReference type="InterPro" id="IPR008906">
    <property type="entry name" value="HATC_C_dom"/>
</dbReference>
<reference evidence="10" key="2">
    <citation type="submission" date="2020-10" db="UniProtKB">
        <authorList>
            <consortium name="WormBaseParasite"/>
        </authorList>
    </citation>
    <scope>IDENTIFICATION</scope>
</reference>
<dbReference type="GO" id="GO:0005634">
    <property type="term" value="C:nucleus"/>
    <property type="evidence" value="ECO:0007669"/>
    <property type="project" value="UniProtKB-SubCell"/>
</dbReference>
<dbReference type="InterPro" id="IPR012337">
    <property type="entry name" value="RNaseH-like_sf"/>
</dbReference>
<feature type="domain" description="DUF659" evidence="7">
    <location>
        <begin position="155"/>
        <end position="265"/>
    </location>
</feature>
<feature type="region of interest" description="Disordered" evidence="6">
    <location>
        <begin position="29"/>
        <end position="48"/>
    </location>
</feature>
<evidence type="ECO:0000256" key="6">
    <source>
        <dbReference type="SAM" id="MobiDB-lite"/>
    </source>
</evidence>
<evidence type="ECO:0000256" key="3">
    <source>
        <dbReference type="ARBA" id="ARBA00022771"/>
    </source>
</evidence>
<evidence type="ECO:0000256" key="5">
    <source>
        <dbReference type="ARBA" id="ARBA00023242"/>
    </source>
</evidence>
<dbReference type="Proteomes" id="UP000492821">
    <property type="component" value="Unassembled WGS sequence"/>
</dbReference>
<organism evidence="9 10">
    <name type="scientific">Panagrellus redivivus</name>
    <name type="common">Microworm</name>
    <dbReference type="NCBI Taxonomy" id="6233"/>
    <lineage>
        <taxon>Eukaryota</taxon>
        <taxon>Metazoa</taxon>
        <taxon>Ecdysozoa</taxon>
        <taxon>Nematoda</taxon>
        <taxon>Chromadorea</taxon>
        <taxon>Rhabditida</taxon>
        <taxon>Tylenchina</taxon>
        <taxon>Panagrolaimomorpha</taxon>
        <taxon>Panagrolaimoidea</taxon>
        <taxon>Panagrolaimidae</taxon>
        <taxon>Panagrellus</taxon>
    </lineage>
</organism>
<evidence type="ECO:0000259" key="7">
    <source>
        <dbReference type="Pfam" id="PF04937"/>
    </source>
</evidence>
<dbReference type="PANTHER" id="PTHR46481:SF10">
    <property type="entry name" value="ZINC FINGER BED DOMAIN-CONTAINING PROTEIN 39"/>
    <property type="match status" value="1"/>
</dbReference>
<evidence type="ECO:0000259" key="8">
    <source>
        <dbReference type="Pfam" id="PF05699"/>
    </source>
</evidence>
<keyword evidence="3" id="KW-0863">Zinc-finger</keyword>
<proteinExistence type="predicted"/>
<feature type="compositionally biased region" description="Acidic residues" evidence="6">
    <location>
        <begin position="606"/>
        <end position="621"/>
    </location>
</feature>
<accession>A0A7E4VPN2</accession>
<protein>
    <submittedName>
        <fullName evidence="10">DUF659 domain-containing protein</fullName>
    </submittedName>
</protein>
<dbReference type="SUPFAM" id="SSF53098">
    <property type="entry name" value="Ribonuclease H-like"/>
    <property type="match status" value="1"/>
</dbReference>
<comment type="subcellular location">
    <subcellularLocation>
        <location evidence="1">Nucleus</location>
    </subcellularLocation>
</comment>
<dbReference type="InterPro" id="IPR052035">
    <property type="entry name" value="ZnF_BED_domain_contain"/>
</dbReference>